<dbReference type="Gene3D" id="3.40.30.10">
    <property type="entry name" value="Glutaredoxin"/>
    <property type="match status" value="1"/>
</dbReference>
<dbReference type="InterPro" id="IPR050553">
    <property type="entry name" value="Thioredoxin_ResA/DsbE_sf"/>
</dbReference>
<keyword evidence="4" id="KW-0676">Redox-active center</keyword>
<keyword evidence="5" id="KW-0812">Transmembrane</keyword>
<accession>A0AAE9ZKZ5</accession>
<evidence type="ECO:0000256" key="1">
    <source>
        <dbReference type="ARBA" id="ARBA00004196"/>
    </source>
</evidence>
<dbReference type="PROSITE" id="PS51352">
    <property type="entry name" value="THIOREDOXIN_2"/>
    <property type="match status" value="1"/>
</dbReference>
<gene>
    <name evidence="7" type="ORF">PUV54_07640</name>
</gene>
<organism evidence="7 8">
    <name type="scientific">Hyphococcus flavus</name>
    <dbReference type="NCBI Taxonomy" id="1866326"/>
    <lineage>
        <taxon>Bacteria</taxon>
        <taxon>Pseudomonadati</taxon>
        <taxon>Pseudomonadota</taxon>
        <taxon>Alphaproteobacteria</taxon>
        <taxon>Parvularculales</taxon>
        <taxon>Parvularculaceae</taxon>
        <taxon>Hyphococcus</taxon>
    </lineage>
</organism>
<dbReference type="InterPro" id="IPR013740">
    <property type="entry name" value="Redoxin"/>
</dbReference>
<dbReference type="KEGG" id="hfl:PUV54_07640"/>
<keyword evidence="5" id="KW-1133">Transmembrane helix</keyword>
<dbReference type="GO" id="GO:0017004">
    <property type="term" value="P:cytochrome complex assembly"/>
    <property type="evidence" value="ECO:0007669"/>
    <property type="project" value="UniProtKB-KW"/>
</dbReference>
<evidence type="ECO:0000256" key="2">
    <source>
        <dbReference type="ARBA" id="ARBA00022748"/>
    </source>
</evidence>
<dbReference type="Proteomes" id="UP001214043">
    <property type="component" value="Chromosome"/>
</dbReference>
<name>A0AAE9ZKZ5_9PROT</name>
<dbReference type="InterPro" id="IPR013766">
    <property type="entry name" value="Thioredoxin_domain"/>
</dbReference>
<keyword evidence="8" id="KW-1185">Reference proteome</keyword>
<evidence type="ECO:0000259" key="6">
    <source>
        <dbReference type="PROSITE" id="PS51352"/>
    </source>
</evidence>
<dbReference type="GO" id="GO:0030313">
    <property type="term" value="C:cell envelope"/>
    <property type="evidence" value="ECO:0007669"/>
    <property type="project" value="UniProtKB-SubCell"/>
</dbReference>
<sequence length="202" mass="21746">MTDIIKQPRFWLLVWGGLGALFLLYFIVNASLGPSGPSEPSALDHDQALLVGEMADFTYTFPPRGASDVGFDHNGEPMTLADFRGKAVLVNFWATTCAPCLVELPSLDQLEGDLGGQRFEVVAVAADPRGPETAQQFLDRLEIKNLKLYADANLQFAFSVGGADVLPTSILYSASGEEVGRIVGEADWASPEARRLIASAMP</sequence>
<dbReference type="CDD" id="cd02966">
    <property type="entry name" value="TlpA_like_family"/>
    <property type="match status" value="1"/>
</dbReference>
<evidence type="ECO:0000256" key="3">
    <source>
        <dbReference type="ARBA" id="ARBA00023157"/>
    </source>
</evidence>
<dbReference type="SUPFAM" id="SSF52833">
    <property type="entry name" value="Thioredoxin-like"/>
    <property type="match status" value="1"/>
</dbReference>
<proteinExistence type="predicted"/>
<feature type="domain" description="Thioredoxin" evidence="6">
    <location>
        <begin position="55"/>
        <end position="202"/>
    </location>
</feature>
<dbReference type="RefSeq" id="WP_274495027.1">
    <property type="nucleotide sequence ID" value="NZ_CP118166.1"/>
</dbReference>
<reference evidence="7" key="1">
    <citation type="submission" date="2023-02" db="EMBL/GenBank/DDBJ databases">
        <title>Genome sequence of Hyphococcus flavus.</title>
        <authorList>
            <person name="Rong J.-C."/>
            <person name="Zhao Q."/>
            <person name="Yi M."/>
            <person name="Wu J.-Y."/>
        </authorList>
    </citation>
    <scope>NUCLEOTIDE SEQUENCE</scope>
    <source>
        <strain evidence="7">MCCC 1K03223</strain>
    </source>
</reference>
<dbReference type="EMBL" id="CP118166">
    <property type="protein sequence ID" value="WDI33066.1"/>
    <property type="molecule type" value="Genomic_DNA"/>
</dbReference>
<comment type="subcellular location">
    <subcellularLocation>
        <location evidence="1">Cell envelope</location>
    </subcellularLocation>
</comment>
<dbReference type="Pfam" id="PF08534">
    <property type="entry name" value="Redoxin"/>
    <property type="match status" value="1"/>
</dbReference>
<dbReference type="InterPro" id="IPR017937">
    <property type="entry name" value="Thioredoxin_CS"/>
</dbReference>
<keyword evidence="5" id="KW-0472">Membrane</keyword>
<dbReference type="PANTHER" id="PTHR42852">
    <property type="entry name" value="THIOL:DISULFIDE INTERCHANGE PROTEIN DSBE"/>
    <property type="match status" value="1"/>
</dbReference>
<evidence type="ECO:0000256" key="5">
    <source>
        <dbReference type="SAM" id="Phobius"/>
    </source>
</evidence>
<evidence type="ECO:0000313" key="7">
    <source>
        <dbReference type="EMBL" id="WDI33066.1"/>
    </source>
</evidence>
<feature type="transmembrane region" description="Helical" evidence="5">
    <location>
        <begin position="12"/>
        <end position="32"/>
    </location>
</feature>
<protein>
    <submittedName>
        <fullName evidence="7">Redoxin family protein</fullName>
    </submittedName>
</protein>
<dbReference type="AlphaFoldDB" id="A0AAE9ZKZ5"/>
<dbReference type="GO" id="GO:0015036">
    <property type="term" value="F:disulfide oxidoreductase activity"/>
    <property type="evidence" value="ECO:0007669"/>
    <property type="project" value="UniProtKB-ARBA"/>
</dbReference>
<dbReference type="PANTHER" id="PTHR42852:SF6">
    <property type="entry name" value="THIOL:DISULFIDE INTERCHANGE PROTEIN DSBE"/>
    <property type="match status" value="1"/>
</dbReference>
<keyword evidence="2" id="KW-0201">Cytochrome c-type biogenesis</keyword>
<dbReference type="PROSITE" id="PS00194">
    <property type="entry name" value="THIOREDOXIN_1"/>
    <property type="match status" value="1"/>
</dbReference>
<evidence type="ECO:0000256" key="4">
    <source>
        <dbReference type="ARBA" id="ARBA00023284"/>
    </source>
</evidence>
<keyword evidence="3" id="KW-1015">Disulfide bond</keyword>
<evidence type="ECO:0000313" key="8">
    <source>
        <dbReference type="Proteomes" id="UP001214043"/>
    </source>
</evidence>
<dbReference type="InterPro" id="IPR036249">
    <property type="entry name" value="Thioredoxin-like_sf"/>
</dbReference>